<organism evidence="1 2">
    <name type="scientific">Botrytis tulipae</name>
    <dbReference type="NCBI Taxonomy" id="87230"/>
    <lineage>
        <taxon>Eukaryota</taxon>
        <taxon>Fungi</taxon>
        <taxon>Dikarya</taxon>
        <taxon>Ascomycota</taxon>
        <taxon>Pezizomycotina</taxon>
        <taxon>Leotiomycetes</taxon>
        <taxon>Helotiales</taxon>
        <taxon>Sclerotiniaceae</taxon>
        <taxon>Botrytis</taxon>
    </lineage>
</organism>
<dbReference type="OrthoDB" id="10566920at2759"/>
<dbReference type="Proteomes" id="UP000297777">
    <property type="component" value="Unassembled WGS sequence"/>
</dbReference>
<reference evidence="1 2" key="1">
    <citation type="submission" date="2017-12" db="EMBL/GenBank/DDBJ databases">
        <title>Comparative genomics of Botrytis spp.</title>
        <authorList>
            <person name="Valero-Jimenez C.A."/>
            <person name="Tapia P."/>
            <person name="Veloso J."/>
            <person name="Silva-Moreno E."/>
            <person name="Staats M."/>
            <person name="Valdes J.H."/>
            <person name="Van Kan J.A.L."/>
        </authorList>
    </citation>
    <scope>NUCLEOTIDE SEQUENCE [LARGE SCALE GENOMIC DNA]</scope>
    <source>
        <strain evidence="1 2">Bt9001</strain>
    </source>
</reference>
<dbReference type="AlphaFoldDB" id="A0A4Z1EH18"/>
<accession>A0A4Z1EH18</accession>
<gene>
    <name evidence="1" type="ORF">BTUL_0154g00010</name>
</gene>
<evidence type="ECO:0000313" key="2">
    <source>
        <dbReference type="Proteomes" id="UP000297777"/>
    </source>
</evidence>
<comment type="caution">
    <text evidence="1">The sequence shown here is derived from an EMBL/GenBank/DDBJ whole genome shotgun (WGS) entry which is preliminary data.</text>
</comment>
<dbReference type="EMBL" id="PQXH01000154">
    <property type="protein sequence ID" value="TGO09778.1"/>
    <property type="molecule type" value="Genomic_DNA"/>
</dbReference>
<protein>
    <submittedName>
        <fullName evidence="1">Uncharacterized protein</fullName>
    </submittedName>
</protein>
<evidence type="ECO:0000313" key="1">
    <source>
        <dbReference type="EMBL" id="TGO09778.1"/>
    </source>
</evidence>
<keyword evidence="2" id="KW-1185">Reference proteome</keyword>
<sequence>MKVKYKVEIKICTHTRMLIKYGCSRTLPYRRTVLKAHTFLGCKGTTLAIETLTFGTSRWVNSYALFTLFVEDSAGLATRLLLSDTLFAIKSHSGGTVGFFEIRAVLAIEYQSFITFRYGAKTDLAVEGGSSRTLGFIFGDTFAVQKGVTRLTVNANQADTPPIAPLVVRWAFGVLGADALFTIKDCSFKTGGNSNDTAASNQRRAWLALRDRGCDTFALTIGNETRATDGGDGGDTVSAIEGRIVRAFGEVESDTLLTVESAALFETLRNTGGGDALGTVEGEVTLADGLENADTHASLESGSGRATNCDSGNAVLTSECQSGRISSLLDNGTDRSF</sequence>
<name>A0A4Z1EH18_9HELO</name>
<proteinExistence type="predicted"/>